<dbReference type="STRING" id="50990.A0A4Y7Q877"/>
<name>A0A4Y7Q877_9AGAM</name>
<dbReference type="InterPro" id="IPR035992">
    <property type="entry name" value="Ricin_B-like_lectins"/>
</dbReference>
<dbReference type="VEuPathDB" id="FungiDB:BD410DRAFT_787369"/>
<keyword evidence="3" id="KW-0808">Transferase</keyword>
<dbReference type="PROSITE" id="PS00109">
    <property type="entry name" value="PROTEIN_KINASE_TYR"/>
    <property type="match status" value="1"/>
</dbReference>
<feature type="domain" description="Protein kinase" evidence="2">
    <location>
        <begin position="424"/>
        <end position="706"/>
    </location>
</feature>
<evidence type="ECO:0000259" key="2">
    <source>
        <dbReference type="PROSITE" id="PS50011"/>
    </source>
</evidence>
<keyword evidence="4" id="KW-1185">Reference proteome</keyword>
<dbReference type="SUPFAM" id="SSF50370">
    <property type="entry name" value="Ricin B-like lectins"/>
    <property type="match status" value="1"/>
</dbReference>
<dbReference type="Pfam" id="PF07714">
    <property type="entry name" value="PK_Tyr_Ser-Thr"/>
    <property type="match status" value="1"/>
</dbReference>
<dbReference type="Gene3D" id="2.80.10.50">
    <property type="match status" value="1"/>
</dbReference>
<dbReference type="EMBL" id="ML170170">
    <property type="protein sequence ID" value="TDL23526.1"/>
    <property type="molecule type" value="Genomic_DNA"/>
</dbReference>
<dbReference type="Gene3D" id="1.10.510.10">
    <property type="entry name" value="Transferase(Phosphotransferase) domain 1"/>
    <property type="match status" value="1"/>
</dbReference>
<organism evidence="3 4">
    <name type="scientific">Rickenella mellea</name>
    <dbReference type="NCBI Taxonomy" id="50990"/>
    <lineage>
        <taxon>Eukaryota</taxon>
        <taxon>Fungi</taxon>
        <taxon>Dikarya</taxon>
        <taxon>Basidiomycota</taxon>
        <taxon>Agaricomycotina</taxon>
        <taxon>Agaricomycetes</taxon>
        <taxon>Hymenochaetales</taxon>
        <taxon>Rickenellaceae</taxon>
        <taxon>Rickenella</taxon>
    </lineage>
</organism>
<dbReference type="InterPro" id="IPR008266">
    <property type="entry name" value="Tyr_kinase_AS"/>
</dbReference>
<reference evidence="3 4" key="1">
    <citation type="submission" date="2018-06" db="EMBL/GenBank/DDBJ databases">
        <title>A transcriptomic atlas of mushroom development highlights an independent origin of complex multicellularity.</title>
        <authorList>
            <consortium name="DOE Joint Genome Institute"/>
            <person name="Krizsan K."/>
            <person name="Almasi E."/>
            <person name="Merenyi Z."/>
            <person name="Sahu N."/>
            <person name="Viragh M."/>
            <person name="Koszo T."/>
            <person name="Mondo S."/>
            <person name="Kiss B."/>
            <person name="Balint B."/>
            <person name="Kues U."/>
            <person name="Barry K."/>
            <person name="Hegedus J.C."/>
            <person name="Henrissat B."/>
            <person name="Johnson J."/>
            <person name="Lipzen A."/>
            <person name="Ohm R."/>
            <person name="Nagy I."/>
            <person name="Pangilinan J."/>
            <person name="Yan J."/>
            <person name="Xiong Y."/>
            <person name="Grigoriev I.V."/>
            <person name="Hibbett D.S."/>
            <person name="Nagy L.G."/>
        </authorList>
    </citation>
    <scope>NUCLEOTIDE SEQUENCE [LARGE SCALE GENOMIC DNA]</scope>
    <source>
        <strain evidence="3 4">SZMC22713</strain>
    </source>
</reference>
<gene>
    <name evidence="3" type="ORF">BD410DRAFT_787369</name>
</gene>
<dbReference type="PROSITE" id="PS50011">
    <property type="entry name" value="PROTEIN_KINASE_DOM"/>
    <property type="match status" value="1"/>
</dbReference>
<dbReference type="GO" id="GO:0005524">
    <property type="term" value="F:ATP binding"/>
    <property type="evidence" value="ECO:0007669"/>
    <property type="project" value="InterPro"/>
</dbReference>
<dbReference type="InterPro" id="IPR001245">
    <property type="entry name" value="Ser-Thr/Tyr_kinase_cat_dom"/>
</dbReference>
<dbReference type="InterPro" id="IPR011009">
    <property type="entry name" value="Kinase-like_dom_sf"/>
</dbReference>
<protein>
    <submittedName>
        <fullName evidence="3">Kinase-like protein</fullName>
    </submittedName>
</protein>
<accession>A0A4Y7Q877</accession>
<keyword evidence="3" id="KW-0418">Kinase</keyword>
<dbReference type="PANTHER" id="PTHR44329">
    <property type="entry name" value="SERINE/THREONINE-PROTEIN KINASE TNNI3K-RELATED"/>
    <property type="match status" value="1"/>
</dbReference>
<evidence type="ECO:0000313" key="3">
    <source>
        <dbReference type="EMBL" id="TDL23526.1"/>
    </source>
</evidence>
<dbReference type="OrthoDB" id="1668230at2759"/>
<evidence type="ECO:0000256" key="1">
    <source>
        <dbReference type="SAM" id="MobiDB-lite"/>
    </source>
</evidence>
<dbReference type="InterPro" id="IPR051681">
    <property type="entry name" value="Ser/Thr_Kinases-Pseudokinases"/>
</dbReference>
<feature type="region of interest" description="Disordered" evidence="1">
    <location>
        <begin position="163"/>
        <end position="183"/>
    </location>
</feature>
<sequence>MSITTGTYKIINVETGNCAGLVDNEVVSEVRVGHNEQEIQRILWKVTDLGVRGKYSIQNVSSGEYAFCPVYAKEREVVSSSSTRQQWAIQQTAKKTHFVISPSSVQLFWNLEDEEIGTPIVLSKNPMTAQSHWRLEEYNPTSPNAPGARPTAADTIPQPVFKAATANQRPDDSRVTEQPDVEMEDATSIPDLTANQRMPLSDFGRSTLPLHGATPTTTLHGNPVNTPAIEDDAVSIDSTIQNFRKTVFQTLDNARGVSSSQSEFDHLKGTMNLYPFSLYYLTVFLSESGMQTSSQGSIASHLKIWAGWDFVTTLVKHGEIRDVILKMLNEVEMCSFGQWPIVLKAALVNDRVDMSLSISKAAVRPEFRNVLALNDNELAHAMEIIQSFVDEKCPNHHQLEELLWKIVRNRGILPNYLFVDGAQKLQPNPVAAGGYADVWKGSIQDKVVALKELRLFTGDIKSNAFKDIAKEAIVWRQLKHRNVVSFYGCCKDLFAPRYALISPWMENGDMMTYLEKHPDTNRILLIYGVASGISYLHNEKQVVHGDIRGSNVLIDGNLQPRIADFGLTRLKASGKFTATVTEYSGQGTSMWKAPELFHEDHWPTPESDVYAFACVCIEIFTDQSPFPAPGYTEVSAMLKVIKGGRPDRPRGVAMGRGLNDDIWKLMENCWKQDPAERLAISDVVRMLSDSGNRPTEEQQPPAHDFILEKLEIFVLPSYCLDPQVQQLKVHVA</sequence>
<dbReference type="Proteomes" id="UP000294933">
    <property type="component" value="Unassembled WGS sequence"/>
</dbReference>
<evidence type="ECO:0000313" key="4">
    <source>
        <dbReference type="Proteomes" id="UP000294933"/>
    </source>
</evidence>
<dbReference type="InterPro" id="IPR000719">
    <property type="entry name" value="Prot_kinase_dom"/>
</dbReference>
<dbReference type="AlphaFoldDB" id="A0A4Y7Q877"/>
<dbReference type="PANTHER" id="PTHR44329:SF214">
    <property type="entry name" value="PROTEIN KINASE DOMAIN-CONTAINING PROTEIN"/>
    <property type="match status" value="1"/>
</dbReference>
<proteinExistence type="predicted"/>
<dbReference type="GO" id="GO:0004674">
    <property type="term" value="F:protein serine/threonine kinase activity"/>
    <property type="evidence" value="ECO:0007669"/>
    <property type="project" value="TreeGrafter"/>
</dbReference>
<dbReference type="SUPFAM" id="SSF56112">
    <property type="entry name" value="Protein kinase-like (PK-like)"/>
    <property type="match status" value="1"/>
</dbReference>